<accession>A0AAN9W634</accession>
<reference evidence="9 10" key="1">
    <citation type="submission" date="2024-03" db="EMBL/GenBank/DDBJ databases">
        <title>The genome assembly and annotation of the cricket Gryllus longicercus Weissman &amp; Gray.</title>
        <authorList>
            <person name="Szrajer S."/>
            <person name="Gray D."/>
            <person name="Ylla G."/>
        </authorList>
    </citation>
    <scope>NUCLEOTIDE SEQUENCE [LARGE SCALE GENOMIC DNA]</scope>
    <source>
        <strain evidence="9">DAG 2021-001</strain>
        <tissue evidence="9">Whole body minus gut</tissue>
    </source>
</reference>
<dbReference type="EMBL" id="JAZDUA010000030">
    <property type="protein sequence ID" value="KAK7872087.1"/>
    <property type="molecule type" value="Genomic_DNA"/>
</dbReference>
<keyword evidence="7" id="KW-0521">NADP</keyword>
<evidence type="ECO:0000256" key="4">
    <source>
        <dbReference type="ARBA" id="ARBA00013075"/>
    </source>
</evidence>
<evidence type="ECO:0000313" key="10">
    <source>
        <dbReference type="Proteomes" id="UP001378592"/>
    </source>
</evidence>
<dbReference type="InterPro" id="IPR002347">
    <property type="entry name" value="SDR_fam"/>
</dbReference>
<dbReference type="InterPro" id="IPR051721">
    <property type="entry name" value="Biopterin_syn/organic_redct"/>
</dbReference>
<dbReference type="GO" id="GO:0005737">
    <property type="term" value="C:cytoplasm"/>
    <property type="evidence" value="ECO:0007669"/>
    <property type="project" value="UniProtKB-SubCell"/>
</dbReference>
<evidence type="ECO:0000256" key="1">
    <source>
        <dbReference type="ARBA" id="ARBA00004496"/>
    </source>
</evidence>
<evidence type="ECO:0000256" key="3">
    <source>
        <dbReference type="ARBA" id="ARBA00011738"/>
    </source>
</evidence>
<organism evidence="9 10">
    <name type="scientific">Gryllus longicercus</name>
    <dbReference type="NCBI Taxonomy" id="2509291"/>
    <lineage>
        <taxon>Eukaryota</taxon>
        <taxon>Metazoa</taxon>
        <taxon>Ecdysozoa</taxon>
        <taxon>Arthropoda</taxon>
        <taxon>Hexapoda</taxon>
        <taxon>Insecta</taxon>
        <taxon>Pterygota</taxon>
        <taxon>Neoptera</taxon>
        <taxon>Polyneoptera</taxon>
        <taxon>Orthoptera</taxon>
        <taxon>Ensifera</taxon>
        <taxon>Gryllidea</taxon>
        <taxon>Grylloidea</taxon>
        <taxon>Gryllidae</taxon>
        <taxon>Gryllinae</taxon>
        <taxon>Gryllus</taxon>
    </lineage>
</organism>
<evidence type="ECO:0000256" key="6">
    <source>
        <dbReference type="ARBA" id="ARBA00022490"/>
    </source>
</evidence>
<keyword evidence="8" id="KW-0560">Oxidoreductase</keyword>
<proteinExistence type="inferred from homology"/>
<comment type="similarity">
    <text evidence="2">Belongs to the sepiapterin reductase family.</text>
</comment>
<dbReference type="GO" id="GO:0004757">
    <property type="term" value="F:sepiapterin reductase (NADP+) activity"/>
    <property type="evidence" value="ECO:0007669"/>
    <property type="project" value="UniProtKB-EC"/>
</dbReference>
<dbReference type="AlphaFoldDB" id="A0AAN9W634"/>
<dbReference type="Pfam" id="PF00106">
    <property type="entry name" value="adh_short"/>
    <property type="match status" value="1"/>
</dbReference>
<dbReference type="SUPFAM" id="SSF51735">
    <property type="entry name" value="NAD(P)-binding Rossmann-fold domains"/>
    <property type="match status" value="1"/>
</dbReference>
<dbReference type="EC" id="1.1.1.153" evidence="4"/>
<evidence type="ECO:0000256" key="8">
    <source>
        <dbReference type="ARBA" id="ARBA00023002"/>
    </source>
</evidence>
<sequence length="268" mass="29789">MASKYLGLPTYCIVTGASQGIGSKIAVELSRKFAKGSLMVLLARSVVGLDKTKDLISKANPDIVVYTHSVDLSKPNAEEYESIIDKSLRDSDFAASKFDLSSIVHNAGSVGDIKEYCADMSDPKKMEEYFSLNLFSVMCLTSVFLTIFPKDVVKNRLIINITSLCAVKPFKSLGYYCIGKASREMFFKVLAEEDNNLKVLSYSPGPVNTDMISHIMLDIRDPDTKDLFTTMKKSESILTTEQTVLRLINILEKGNFESGCRIDYFDSD</sequence>
<evidence type="ECO:0000313" key="9">
    <source>
        <dbReference type="EMBL" id="KAK7872087.1"/>
    </source>
</evidence>
<dbReference type="Proteomes" id="UP001378592">
    <property type="component" value="Unassembled WGS sequence"/>
</dbReference>
<comment type="subunit">
    <text evidence="3">Homodimer.</text>
</comment>
<keyword evidence="10" id="KW-1185">Reference proteome</keyword>
<comment type="subcellular location">
    <subcellularLocation>
        <location evidence="1">Cytoplasm</location>
    </subcellularLocation>
</comment>
<protein>
    <recommendedName>
        <fullName evidence="5">Sepiapterin reductase</fullName>
        <ecNumber evidence="4">1.1.1.153</ecNumber>
    </recommendedName>
</protein>
<evidence type="ECO:0000256" key="5">
    <source>
        <dbReference type="ARBA" id="ARBA00019170"/>
    </source>
</evidence>
<name>A0AAN9W634_9ORTH</name>
<evidence type="ECO:0000256" key="2">
    <source>
        <dbReference type="ARBA" id="ARBA00010483"/>
    </source>
</evidence>
<evidence type="ECO:0000256" key="7">
    <source>
        <dbReference type="ARBA" id="ARBA00022857"/>
    </source>
</evidence>
<dbReference type="Gene3D" id="3.40.50.720">
    <property type="entry name" value="NAD(P)-binding Rossmann-like Domain"/>
    <property type="match status" value="1"/>
</dbReference>
<dbReference type="PRINTS" id="PR00081">
    <property type="entry name" value="GDHRDH"/>
</dbReference>
<dbReference type="PANTHER" id="PTHR44085:SF2">
    <property type="entry name" value="SEPIAPTERIN REDUCTASE"/>
    <property type="match status" value="1"/>
</dbReference>
<dbReference type="CDD" id="cd05367">
    <property type="entry name" value="SPR-like_SDR_c"/>
    <property type="match status" value="1"/>
</dbReference>
<dbReference type="GO" id="GO:0006729">
    <property type="term" value="P:tetrahydrobiopterin biosynthetic process"/>
    <property type="evidence" value="ECO:0007669"/>
    <property type="project" value="InterPro"/>
</dbReference>
<dbReference type="NCBIfam" id="TIGR01500">
    <property type="entry name" value="sepiapter_red"/>
    <property type="match status" value="1"/>
</dbReference>
<gene>
    <name evidence="9" type="ORF">R5R35_004570</name>
</gene>
<dbReference type="InterPro" id="IPR006393">
    <property type="entry name" value="Sepiapterin_red"/>
</dbReference>
<dbReference type="PANTHER" id="PTHR44085">
    <property type="entry name" value="SEPIAPTERIN REDUCTASE"/>
    <property type="match status" value="1"/>
</dbReference>
<dbReference type="FunFam" id="3.40.50.720:FF:000259">
    <property type="entry name" value="Sepiapterin reductase"/>
    <property type="match status" value="1"/>
</dbReference>
<comment type="caution">
    <text evidence="9">The sequence shown here is derived from an EMBL/GenBank/DDBJ whole genome shotgun (WGS) entry which is preliminary data.</text>
</comment>
<dbReference type="InterPro" id="IPR036291">
    <property type="entry name" value="NAD(P)-bd_dom_sf"/>
</dbReference>
<keyword evidence="6" id="KW-0963">Cytoplasm</keyword>